<gene>
    <name evidence="1" type="ORF">F0A16_02750</name>
</gene>
<comment type="caution">
    <text evidence="1">The sequence shown here is derived from an EMBL/GenBank/DDBJ whole genome shotgun (WGS) entry which is preliminary data.</text>
</comment>
<proteinExistence type="predicted"/>
<dbReference type="Proteomes" id="UP000466024">
    <property type="component" value="Unassembled WGS sequence"/>
</dbReference>
<evidence type="ECO:0000313" key="1">
    <source>
        <dbReference type="EMBL" id="KAA0020725.1"/>
    </source>
</evidence>
<dbReference type="AlphaFoldDB" id="A0A640WJH1"/>
<sequence>MAYVPFKYRDASSSERLWLEHLEKGLIDANEEALEPVGTDRIEDGAVTTDKLADQSVSTGKIANDAVTNAKLSPSAVNTLQIADDAVTSAKLAAGSVTSSKLSNGAINNAQIGDGAVTNVKVAAGIDDAKIDVEDFAGGGISAGTLDTVINGIGTRITTLEGAPAPIHVTAIDLTVDTNGAVTGGTATMSDSSTFAITVTTA</sequence>
<protein>
    <submittedName>
        <fullName evidence="1">Uncharacterized protein</fullName>
    </submittedName>
</protein>
<dbReference type="EMBL" id="VTPX01000001">
    <property type="protein sequence ID" value="KAA0020725.1"/>
    <property type="molecule type" value="Genomic_DNA"/>
</dbReference>
<evidence type="ECO:0000313" key="2">
    <source>
        <dbReference type="Proteomes" id="UP000466024"/>
    </source>
</evidence>
<keyword evidence="2" id="KW-1185">Reference proteome</keyword>
<name>A0A640WJH1_9GAMM</name>
<accession>A0A640WJH1</accession>
<reference evidence="1 2" key="1">
    <citation type="submission" date="2019-08" db="EMBL/GenBank/DDBJ databases">
        <title>Bioinformatics analysis of the strain L3 and L5.</title>
        <authorList>
            <person name="Li X."/>
        </authorList>
    </citation>
    <scope>NUCLEOTIDE SEQUENCE [LARGE SCALE GENOMIC DNA]</scope>
    <source>
        <strain evidence="1 2">L3</strain>
    </source>
</reference>
<organism evidence="1 2">
    <name type="scientific">Salinicola corii</name>
    <dbReference type="NCBI Taxonomy" id="2606937"/>
    <lineage>
        <taxon>Bacteria</taxon>
        <taxon>Pseudomonadati</taxon>
        <taxon>Pseudomonadota</taxon>
        <taxon>Gammaproteobacteria</taxon>
        <taxon>Oceanospirillales</taxon>
        <taxon>Halomonadaceae</taxon>
        <taxon>Salinicola</taxon>
    </lineage>
</organism>
<dbReference type="RefSeq" id="WP_149433844.1">
    <property type="nucleotide sequence ID" value="NZ_VTPX01000001.1"/>
</dbReference>